<sequence>NENPVEGRVSINIPNFDPKLFAVILRYIYDGSIELEKFEIQDVLQLMVGANEFGLVDLTEHIQEFLLERKELVKEHFFLVSRISKDNFKKINDMCDTILVQETFTIFNLPEILTVTQEELLNFYANLPATFDSLSEIILWDKLVEWAVNQLKDGVREDNSESNVNARRNSSAYDISEMNEDDFYTLKKFVEPFMDYINFKMISKNDFLQKVRPWRQILDDSFYIRFLEYHTFNNIDVSSPPEENSSSDSQHFIDHHQPSQDNSLQYSPNDNSFSQPDEFSQNSHPHSPTQQTDNPNPYLSHIMNTMHDMHVFPEHDSNSILIDQSHFNLITQWINHMHGRGHDTTYNFDILTRGSAHGFTAEDFHEHCDNKGATISILKSKDENVLVGGYNPKNWITPEEGKHKYTVTPHSFIFSIDLENEKQPIFSEVKLKHFAILNKADMGPSFGKFSDLMTCGKKNCKFGCKFKQLCYEKLIMEEKRFVIQEYEVFRVVKSKN</sequence>
<dbReference type="EMBL" id="CAJVPV010007158">
    <property type="protein sequence ID" value="CAG8615337.1"/>
    <property type="molecule type" value="Genomic_DNA"/>
</dbReference>
<feature type="region of interest" description="Disordered" evidence="1">
    <location>
        <begin position="238"/>
        <end position="300"/>
    </location>
</feature>
<protein>
    <submittedName>
        <fullName evidence="3">9738_t:CDS:1</fullName>
    </submittedName>
</protein>
<feature type="compositionally biased region" description="Polar residues" evidence="1">
    <location>
        <begin position="259"/>
        <end position="297"/>
    </location>
</feature>
<keyword evidence="4" id="KW-1185">Reference proteome</keyword>
<dbReference type="InterPro" id="IPR000210">
    <property type="entry name" value="BTB/POZ_dom"/>
</dbReference>
<dbReference type="Pfam" id="PF07534">
    <property type="entry name" value="TLD"/>
    <property type="match status" value="1"/>
</dbReference>
<evidence type="ECO:0000259" key="2">
    <source>
        <dbReference type="PROSITE" id="PS51886"/>
    </source>
</evidence>
<dbReference type="SUPFAM" id="SSF54695">
    <property type="entry name" value="POZ domain"/>
    <property type="match status" value="1"/>
</dbReference>
<name>A0A9N9CU87_9GLOM</name>
<evidence type="ECO:0000313" key="4">
    <source>
        <dbReference type="Proteomes" id="UP000789342"/>
    </source>
</evidence>
<dbReference type="AlphaFoldDB" id="A0A9N9CU87"/>
<comment type="caution">
    <text evidence="3">The sequence shown here is derived from an EMBL/GenBank/DDBJ whole genome shotgun (WGS) entry which is preliminary data.</text>
</comment>
<dbReference type="Gene3D" id="3.30.710.10">
    <property type="entry name" value="Potassium Channel Kv1.1, Chain A"/>
    <property type="match status" value="1"/>
</dbReference>
<dbReference type="PROSITE" id="PS51886">
    <property type="entry name" value="TLDC"/>
    <property type="match status" value="1"/>
</dbReference>
<reference evidence="3" key="1">
    <citation type="submission" date="2021-06" db="EMBL/GenBank/DDBJ databases">
        <authorList>
            <person name="Kallberg Y."/>
            <person name="Tangrot J."/>
            <person name="Rosling A."/>
        </authorList>
    </citation>
    <scope>NUCLEOTIDE SEQUENCE</scope>
    <source>
        <strain evidence="3">CL551</strain>
    </source>
</reference>
<feature type="domain" description="TLDc" evidence="2">
    <location>
        <begin position="320"/>
        <end position="492"/>
    </location>
</feature>
<evidence type="ECO:0000313" key="3">
    <source>
        <dbReference type="EMBL" id="CAG8615337.1"/>
    </source>
</evidence>
<feature type="non-terminal residue" evidence="3">
    <location>
        <position position="496"/>
    </location>
</feature>
<gene>
    <name evidence="3" type="ORF">AMORRO_LOCUS8411</name>
</gene>
<evidence type="ECO:0000256" key="1">
    <source>
        <dbReference type="SAM" id="MobiDB-lite"/>
    </source>
</evidence>
<dbReference type="Pfam" id="PF00651">
    <property type="entry name" value="BTB"/>
    <property type="match status" value="1"/>
</dbReference>
<dbReference type="OrthoDB" id="2387189at2759"/>
<dbReference type="SMART" id="SM00584">
    <property type="entry name" value="TLDc"/>
    <property type="match status" value="1"/>
</dbReference>
<dbReference type="Proteomes" id="UP000789342">
    <property type="component" value="Unassembled WGS sequence"/>
</dbReference>
<accession>A0A9N9CU87</accession>
<dbReference type="InterPro" id="IPR006571">
    <property type="entry name" value="TLDc_dom"/>
</dbReference>
<dbReference type="InterPro" id="IPR011333">
    <property type="entry name" value="SKP1/BTB/POZ_sf"/>
</dbReference>
<proteinExistence type="predicted"/>
<feature type="compositionally biased region" description="Low complexity" evidence="1">
    <location>
        <begin position="238"/>
        <end position="249"/>
    </location>
</feature>
<organism evidence="3 4">
    <name type="scientific">Acaulospora morrowiae</name>
    <dbReference type="NCBI Taxonomy" id="94023"/>
    <lineage>
        <taxon>Eukaryota</taxon>
        <taxon>Fungi</taxon>
        <taxon>Fungi incertae sedis</taxon>
        <taxon>Mucoromycota</taxon>
        <taxon>Glomeromycotina</taxon>
        <taxon>Glomeromycetes</taxon>
        <taxon>Diversisporales</taxon>
        <taxon>Acaulosporaceae</taxon>
        <taxon>Acaulospora</taxon>
    </lineage>
</organism>